<organism evidence="3 4">
    <name type="scientific">Anaplasma platys</name>
    <dbReference type="NCBI Taxonomy" id="949"/>
    <lineage>
        <taxon>Bacteria</taxon>
        <taxon>Pseudomonadati</taxon>
        <taxon>Pseudomonadota</taxon>
        <taxon>Alphaproteobacteria</taxon>
        <taxon>Rickettsiales</taxon>
        <taxon>Anaplasmataceae</taxon>
        <taxon>Anaplasma</taxon>
    </lineage>
</organism>
<keyword evidence="4" id="KW-1185">Reference proteome</keyword>
<feature type="signal peptide" evidence="2">
    <location>
        <begin position="1"/>
        <end position="24"/>
    </location>
</feature>
<sequence length="398" mass="43867">MMFRWFPGLCVFLFLICQGDFSHASVKAEAIVDDKVITSLDVDSRGKANYFFYRTSYAEGNRGEVLQSLIDEAVLEIEAKGLGITVEKEELEQETERLLSALGVCAGQSLELCAEENGLDLKTIQAHLRSRVIWSKILAAKVVPFLSVTNDEVDNFIAETKSNGLETVLDMEQVFVPLRAGSVLDLVVGELQKGVGLDKIAERYREHGVYVDHTVGASLAMFSQDIKKVLRQAEVGEIVGPIKIDRGYLLLKLFSKVRVRKSFMNSVASMKQLSVPAKEAKGVAAVMDGVKGGGCLSFEDAAKRVGFESVDLEVLVKDLSSKLQSMLEHAKFGEVLRSEGSDGTDKVSFVVLCSLKDSDEVRPEEVARIKQMVYTDKIVNASSRLMGAMKARHFIKKL</sequence>
<dbReference type="Pfam" id="PF13624">
    <property type="entry name" value="SurA_N_3"/>
    <property type="match status" value="1"/>
</dbReference>
<name>A0A858PXB9_9RICK</name>
<dbReference type="AlphaFoldDB" id="A0A858PXB9"/>
<dbReference type="SUPFAM" id="SSF109998">
    <property type="entry name" value="Triger factor/SurA peptide-binding domain-like"/>
    <property type="match status" value="1"/>
</dbReference>
<protein>
    <submittedName>
        <fullName evidence="3">Chaperone SurA</fullName>
    </submittedName>
</protein>
<keyword evidence="1 2" id="KW-0732">Signal</keyword>
<evidence type="ECO:0000256" key="1">
    <source>
        <dbReference type="ARBA" id="ARBA00022729"/>
    </source>
</evidence>
<dbReference type="Gene3D" id="1.10.4030.10">
    <property type="entry name" value="Porin chaperone SurA, peptide-binding domain"/>
    <property type="match status" value="1"/>
</dbReference>
<feature type="chain" id="PRO_5033024004" evidence="2">
    <location>
        <begin position="25"/>
        <end position="398"/>
    </location>
</feature>
<dbReference type="InterPro" id="IPR050280">
    <property type="entry name" value="OMP_Chaperone_SurA"/>
</dbReference>
<dbReference type="PANTHER" id="PTHR47637">
    <property type="entry name" value="CHAPERONE SURA"/>
    <property type="match status" value="1"/>
</dbReference>
<dbReference type="InterPro" id="IPR027304">
    <property type="entry name" value="Trigger_fact/SurA_dom_sf"/>
</dbReference>
<dbReference type="PANTHER" id="PTHR47637:SF1">
    <property type="entry name" value="CHAPERONE SURA"/>
    <property type="match status" value="1"/>
</dbReference>
<evidence type="ECO:0000313" key="4">
    <source>
        <dbReference type="Proteomes" id="UP000500930"/>
    </source>
</evidence>
<accession>A0A858PXB9</accession>
<dbReference type="KEGG" id="aplt:ANPL_00510"/>
<proteinExistence type="predicted"/>
<reference evidence="3 4" key="1">
    <citation type="journal article" date="2020" name="Pathogens">
        <title>First Whole Genome Sequence of Anaplasma platys, an Obligate Intracellular Rickettsial Pathogen of Dogs.</title>
        <authorList>
            <person name="Llanes A."/>
            <person name="Rajeev S."/>
        </authorList>
    </citation>
    <scope>NUCLEOTIDE SEQUENCE [LARGE SCALE GENOMIC DNA]</scope>
    <source>
        <strain evidence="3 4">S3</strain>
    </source>
</reference>
<dbReference type="EMBL" id="CP046391">
    <property type="protein sequence ID" value="QJC27222.1"/>
    <property type="molecule type" value="Genomic_DNA"/>
</dbReference>
<evidence type="ECO:0000256" key="2">
    <source>
        <dbReference type="SAM" id="SignalP"/>
    </source>
</evidence>
<dbReference type="Proteomes" id="UP000500930">
    <property type="component" value="Chromosome"/>
</dbReference>
<gene>
    <name evidence="3" type="primary">surA</name>
    <name evidence="3" type="ORF">ANPL_00510</name>
</gene>
<evidence type="ECO:0000313" key="3">
    <source>
        <dbReference type="EMBL" id="QJC27222.1"/>
    </source>
</evidence>